<accession>A0AA39CCI1</accession>
<keyword evidence="2" id="KW-1185">Reference proteome</keyword>
<dbReference type="Proteomes" id="UP001172673">
    <property type="component" value="Unassembled WGS sequence"/>
</dbReference>
<protein>
    <submittedName>
        <fullName evidence="1">Uncharacterized protein</fullName>
    </submittedName>
</protein>
<reference evidence="1" key="1">
    <citation type="submission" date="2022-10" db="EMBL/GenBank/DDBJ databases">
        <title>Culturing micro-colonial fungi from biological soil crusts in the Mojave desert and describing Neophaeococcomyces mojavensis, and introducing the new genera and species Taxawa tesnikishii.</title>
        <authorList>
            <person name="Kurbessoian T."/>
            <person name="Stajich J.E."/>
        </authorList>
    </citation>
    <scope>NUCLEOTIDE SEQUENCE</scope>
    <source>
        <strain evidence="1">TK_41</strain>
    </source>
</reference>
<sequence length="282" mass="30309">MLLIKQLSLAFYNAALSQFSEKDFLAAGFSRDYFSSLLDIQFDKRFHVIAIEDGLQDIGATPNKPCTYKFSFHNVKDFVSQASVLDGISTSAFQDGAPLLHIAELIANSQAILTDDAMAQAIQRQAAGVTILGNPRGQVLSPNETTTLLAPFIISCPSSNMPLPLVASPRLTVTQKGPFKQNQLISFSVGNGTLPSSFFVMYISGDNTKSVFPTNVRNNTFKAPTGSNMAGQTYVFVSSINTNAAGAFEQSEAGILFGPTVIEMLPLSRNATVFDSGFPNTP</sequence>
<gene>
    <name evidence="1" type="ORF">H2200_012480</name>
</gene>
<evidence type="ECO:0000313" key="1">
    <source>
        <dbReference type="EMBL" id="KAJ9603185.1"/>
    </source>
</evidence>
<evidence type="ECO:0000313" key="2">
    <source>
        <dbReference type="Proteomes" id="UP001172673"/>
    </source>
</evidence>
<proteinExistence type="predicted"/>
<dbReference type="EMBL" id="JAPDRK010000023">
    <property type="protein sequence ID" value="KAJ9603185.1"/>
    <property type="molecule type" value="Genomic_DNA"/>
</dbReference>
<dbReference type="Pfam" id="PF13668">
    <property type="entry name" value="Ferritin_2"/>
    <property type="match status" value="1"/>
</dbReference>
<dbReference type="AlphaFoldDB" id="A0AA39CCI1"/>
<name>A0AA39CCI1_9EURO</name>
<organism evidence="1 2">
    <name type="scientific">Cladophialophora chaetospira</name>
    <dbReference type="NCBI Taxonomy" id="386627"/>
    <lineage>
        <taxon>Eukaryota</taxon>
        <taxon>Fungi</taxon>
        <taxon>Dikarya</taxon>
        <taxon>Ascomycota</taxon>
        <taxon>Pezizomycotina</taxon>
        <taxon>Eurotiomycetes</taxon>
        <taxon>Chaetothyriomycetidae</taxon>
        <taxon>Chaetothyriales</taxon>
        <taxon>Herpotrichiellaceae</taxon>
        <taxon>Cladophialophora</taxon>
    </lineage>
</organism>
<comment type="caution">
    <text evidence="1">The sequence shown here is derived from an EMBL/GenBank/DDBJ whole genome shotgun (WGS) entry which is preliminary data.</text>
</comment>